<gene>
    <name evidence="1" type="ORF">Indivirus_1_224</name>
</gene>
<dbReference type="EMBL" id="KY684085">
    <property type="protein sequence ID" value="ARF09601.1"/>
    <property type="molecule type" value="Genomic_DNA"/>
</dbReference>
<dbReference type="PANTHER" id="PTHR34599:SF1">
    <property type="entry name" value="PHOSPHATIDIC ACID PHOSPHATASE TYPE 2_HALOPEROXIDASE DOMAIN-CONTAINING PROTEIN"/>
    <property type="match status" value="1"/>
</dbReference>
<evidence type="ECO:0000313" key="1">
    <source>
        <dbReference type="EMBL" id="ARF09601.1"/>
    </source>
</evidence>
<reference evidence="1" key="1">
    <citation type="journal article" date="2017" name="Science">
        <title>Giant viruses with an expanded complement of translation system components.</title>
        <authorList>
            <person name="Schulz F."/>
            <person name="Yutin N."/>
            <person name="Ivanova N.N."/>
            <person name="Ortega D.R."/>
            <person name="Lee T.K."/>
            <person name="Vierheilig J."/>
            <person name="Daims H."/>
            <person name="Horn M."/>
            <person name="Wagner M."/>
            <person name="Jensen G.J."/>
            <person name="Kyrpides N.C."/>
            <person name="Koonin E.V."/>
            <person name="Woyke T."/>
        </authorList>
    </citation>
    <scope>NUCLEOTIDE SEQUENCE</scope>
    <source>
        <strain evidence="1">ILV1</strain>
    </source>
</reference>
<dbReference type="SUPFAM" id="SSF48317">
    <property type="entry name" value="Acid phosphatase/Vanadium-dependent haloperoxidase"/>
    <property type="match status" value="1"/>
</dbReference>
<dbReference type="InterPro" id="IPR036938">
    <property type="entry name" value="PAP2/HPO_sf"/>
</dbReference>
<organism evidence="1">
    <name type="scientific">Indivirus ILV1</name>
    <dbReference type="NCBI Taxonomy" id="1977633"/>
    <lineage>
        <taxon>Viruses</taxon>
        <taxon>Varidnaviria</taxon>
        <taxon>Bamfordvirae</taxon>
        <taxon>Nucleocytoviricota</taxon>
        <taxon>Megaviricetes</taxon>
        <taxon>Imitervirales</taxon>
        <taxon>Mimiviridae</taxon>
        <taxon>Klosneuvirinae</taxon>
        <taxon>Indivirus</taxon>
    </lineage>
</organism>
<name>A0A1V0SD32_9VIRU</name>
<sequence length="503" mass="56393">MTSFLHEFKKTIKRRAKSESNLRRNQLQLFDRTKIYAKVSKDIENINDYVAVFSKSLPHDANGIVDKSQIELLLKAIKKGNRKYVDQMTLGSTKMKLANLMAFMSTELSDMNISSFKIRSSPEFSSAEFAGDMVELYEMELCRDVNFNDFDTTSAVIDATTDLNQLSDFRGPKPVTTKNFFRGNTVGDLTGPYVSQFLLMPFMYGVCRMVQEYNFPPAGSDYLQTETAYLSCQNGTVTQTSVPMDIAKRYINTPRDLAEYVHNDTMCQAYYNAHMILQGLKVPTNPGSPYGTTIKNESPFVTMGPPDIQDLIHKAGRLALHASWLQKVSFMRIRPEVYAYEVDRAMSKNKNYGVHNDVLQSNILPKIFSKYGNYLLSSCYPEGSPTHPSFPAGHACIAGASVTILKAFYDGSFILPQSYVANGSSLNTIPDQLTVNNELDKLASNIAFGRNIAGVHYRSDGEEGLKLGEEVAINVLMNHVKRYNEKVALQITKRDGSKIVIKN</sequence>
<accession>A0A1V0SD32</accession>
<protein>
    <submittedName>
        <fullName evidence="1">PAP2 superfamily protein</fullName>
    </submittedName>
</protein>
<dbReference type="InterPro" id="IPR052559">
    <property type="entry name" value="V-haloperoxidase"/>
</dbReference>
<dbReference type="Gene3D" id="1.10.606.10">
    <property type="entry name" value="Vanadium-containing Chloroperoxidase, domain 2"/>
    <property type="match status" value="1"/>
</dbReference>
<dbReference type="GO" id="GO:0004601">
    <property type="term" value="F:peroxidase activity"/>
    <property type="evidence" value="ECO:0007669"/>
    <property type="project" value="InterPro"/>
</dbReference>
<dbReference type="CDD" id="cd03398">
    <property type="entry name" value="PAP2_haloperoxidase"/>
    <property type="match status" value="1"/>
</dbReference>
<dbReference type="InterPro" id="IPR016119">
    <property type="entry name" value="Br/Cl_peroxidase_C"/>
</dbReference>
<proteinExistence type="predicted"/>
<dbReference type="PANTHER" id="PTHR34599">
    <property type="entry name" value="PEROXIDASE-RELATED"/>
    <property type="match status" value="1"/>
</dbReference>